<accession>A0ABN6PW66</accession>
<reference evidence="1" key="1">
    <citation type="submission" date="2022-04" db="EMBL/GenBank/DDBJ databases">
        <title>Complete genome sequence of a cyanobacterium, Nostoc sp. SO-36, isolated in Antarctica.</title>
        <authorList>
            <person name="Kanesaki Y."/>
            <person name="Effendi D."/>
            <person name="Sakamoto T."/>
            <person name="Ohtani S."/>
            <person name="Awai K."/>
        </authorList>
    </citation>
    <scope>NUCLEOTIDE SEQUENCE</scope>
    <source>
        <strain evidence="1">SO-36</strain>
    </source>
</reference>
<evidence type="ECO:0000313" key="2">
    <source>
        <dbReference type="Proteomes" id="UP001055453"/>
    </source>
</evidence>
<protein>
    <recommendedName>
        <fullName evidence="3">Transposase</fullName>
    </recommendedName>
</protein>
<organism evidence="1 2">
    <name type="scientific">Nostoc cf. commune SO-36</name>
    <dbReference type="NCBI Taxonomy" id="449208"/>
    <lineage>
        <taxon>Bacteria</taxon>
        <taxon>Bacillati</taxon>
        <taxon>Cyanobacteriota</taxon>
        <taxon>Cyanophyceae</taxon>
        <taxon>Nostocales</taxon>
        <taxon>Nostocaceae</taxon>
        <taxon>Nostoc</taxon>
    </lineage>
</organism>
<name>A0ABN6PW66_NOSCO</name>
<evidence type="ECO:0000313" key="1">
    <source>
        <dbReference type="EMBL" id="BDI15298.1"/>
    </source>
</evidence>
<keyword evidence="2" id="KW-1185">Reference proteome</keyword>
<dbReference type="EMBL" id="AP025732">
    <property type="protein sequence ID" value="BDI15298.1"/>
    <property type="molecule type" value="Genomic_DNA"/>
</dbReference>
<sequence length="53" mass="6365">MKGNFAVIPEKLRFIYTYRQDKVSELFQHRAVKNNLTEVFIGYLKYSITYVTM</sequence>
<dbReference type="Proteomes" id="UP001055453">
    <property type="component" value="Chromosome"/>
</dbReference>
<evidence type="ECO:0008006" key="3">
    <source>
        <dbReference type="Google" id="ProtNLM"/>
    </source>
</evidence>
<proteinExistence type="predicted"/>
<gene>
    <name evidence="1" type="ORF">ANSO36C_11000</name>
</gene>